<sequence>MSFSEAFVHCLTNAGTVPSAFIMKVEGSSIHSLSSPLLTNLISNVKLQIPSHLSGRELNVVRSSELMRSQASNSVFPSSSSHHIGEVRKFVTIHIPPTHFDEPQQQSNVIRVDGMPKKHINIIFVKLPSLLSSKKTEVILPDPPQYKNIVYVLLKKQDPSNNIRIVRPEPIQPTKPEVYFIQYKTPTPSSSEKTENNLIDYPSQPESHR</sequence>
<accession>A0ABP1RE84</accession>
<dbReference type="Proteomes" id="UP001642540">
    <property type="component" value="Unassembled WGS sequence"/>
</dbReference>
<feature type="region of interest" description="Disordered" evidence="1">
    <location>
        <begin position="184"/>
        <end position="209"/>
    </location>
</feature>
<evidence type="ECO:0000313" key="4">
    <source>
        <dbReference type="Proteomes" id="UP001642540"/>
    </source>
</evidence>
<dbReference type="InterPro" id="IPR004145">
    <property type="entry name" value="DUF243"/>
</dbReference>
<reference evidence="3 4" key="1">
    <citation type="submission" date="2024-08" db="EMBL/GenBank/DDBJ databases">
        <authorList>
            <person name="Cucini C."/>
            <person name="Frati F."/>
        </authorList>
    </citation>
    <scope>NUCLEOTIDE SEQUENCE [LARGE SCALE GENOMIC DNA]</scope>
</reference>
<dbReference type="PANTHER" id="PTHR31927:SF2">
    <property type="entry name" value="FI07246P-RELATED"/>
    <property type="match status" value="1"/>
</dbReference>
<evidence type="ECO:0000256" key="1">
    <source>
        <dbReference type="SAM" id="MobiDB-lite"/>
    </source>
</evidence>
<dbReference type="PANTHER" id="PTHR31927">
    <property type="entry name" value="FI07246P-RELATED-RELATED"/>
    <property type="match status" value="1"/>
</dbReference>
<proteinExistence type="predicted"/>
<protein>
    <recommendedName>
        <fullName evidence="2">DUF243 domain-containing protein</fullName>
    </recommendedName>
</protein>
<keyword evidence="4" id="KW-1185">Reference proteome</keyword>
<gene>
    <name evidence="3" type="ORF">ODALV1_LOCUS21756</name>
</gene>
<dbReference type="Pfam" id="PF03103">
    <property type="entry name" value="DUF243"/>
    <property type="match status" value="1"/>
</dbReference>
<feature type="domain" description="DUF243" evidence="2">
    <location>
        <begin position="85"/>
        <end position="186"/>
    </location>
</feature>
<evidence type="ECO:0000259" key="2">
    <source>
        <dbReference type="SMART" id="SM00690"/>
    </source>
</evidence>
<dbReference type="EMBL" id="CAXLJM020000072">
    <property type="protein sequence ID" value="CAL8127267.1"/>
    <property type="molecule type" value="Genomic_DNA"/>
</dbReference>
<evidence type="ECO:0000313" key="3">
    <source>
        <dbReference type="EMBL" id="CAL8127267.1"/>
    </source>
</evidence>
<dbReference type="SMART" id="SM00690">
    <property type="entry name" value="DM5"/>
    <property type="match status" value="1"/>
</dbReference>
<name>A0ABP1RE84_9HEXA</name>
<organism evidence="3 4">
    <name type="scientific">Orchesella dallaii</name>
    <dbReference type="NCBI Taxonomy" id="48710"/>
    <lineage>
        <taxon>Eukaryota</taxon>
        <taxon>Metazoa</taxon>
        <taxon>Ecdysozoa</taxon>
        <taxon>Arthropoda</taxon>
        <taxon>Hexapoda</taxon>
        <taxon>Collembola</taxon>
        <taxon>Entomobryomorpha</taxon>
        <taxon>Entomobryoidea</taxon>
        <taxon>Orchesellidae</taxon>
        <taxon>Orchesellinae</taxon>
        <taxon>Orchesella</taxon>
    </lineage>
</organism>
<comment type="caution">
    <text evidence="3">The sequence shown here is derived from an EMBL/GenBank/DDBJ whole genome shotgun (WGS) entry which is preliminary data.</text>
</comment>